<proteinExistence type="predicted"/>
<dbReference type="Proteomes" id="UP000607653">
    <property type="component" value="Unassembled WGS sequence"/>
</dbReference>
<name>A0A822XW27_NELNU</name>
<gene>
    <name evidence="2" type="ORF">HUJ06_024669</name>
</gene>
<feature type="region of interest" description="Disordered" evidence="1">
    <location>
        <begin position="50"/>
        <end position="70"/>
    </location>
</feature>
<accession>A0A822XW27</accession>
<keyword evidence="3" id="KW-1185">Reference proteome</keyword>
<reference evidence="2 3" key="1">
    <citation type="journal article" date="2020" name="Mol. Biol. Evol.">
        <title>Distinct Expression and Methylation Patterns for Genes with Different Fates following a Single Whole-Genome Duplication in Flowering Plants.</title>
        <authorList>
            <person name="Shi T."/>
            <person name="Rahmani R.S."/>
            <person name="Gugger P.F."/>
            <person name="Wang M."/>
            <person name="Li H."/>
            <person name="Zhang Y."/>
            <person name="Li Z."/>
            <person name="Wang Q."/>
            <person name="Van de Peer Y."/>
            <person name="Marchal K."/>
            <person name="Chen J."/>
        </authorList>
    </citation>
    <scope>NUCLEOTIDE SEQUENCE [LARGE SCALE GENOMIC DNA]</scope>
    <source>
        <tissue evidence="2">Leaf</tissue>
    </source>
</reference>
<dbReference type="EMBL" id="DUZY01000001">
    <property type="protein sequence ID" value="DAD23206.1"/>
    <property type="molecule type" value="Genomic_DNA"/>
</dbReference>
<sequence>MNNLKDLHLHLLSLNLRRKKENHQWCEHCKKSYHATETCWDIHGKPPYWKPRNQRKGNPSAHVAESAETKKPNTTTFTLEQMEILRSLLHQQQIFEASGSTPTAAIAQRGSVEGINLLGYACLALTTYLKLCLRWIADLYERFMDAINQLGDHRSQDNF</sequence>
<dbReference type="PANTHER" id="PTHR34222:SF40">
    <property type="match status" value="1"/>
</dbReference>
<dbReference type="PANTHER" id="PTHR34222">
    <property type="entry name" value="GAG_PRE-INTEGRS DOMAIN-CONTAINING PROTEIN"/>
    <property type="match status" value="1"/>
</dbReference>
<organism evidence="2 3">
    <name type="scientific">Nelumbo nucifera</name>
    <name type="common">Sacred lotus</name>
    <dbReference type="NCBI Taxonomy" id="4432"/>
    <lineage>
        <taxon>Eukaryota</taxon>
        <taxon>Viridiplantae</taxon>
        <taxon>Streptophyta</taxon>
        <taxon>Embryophyta</taxon>
        <taxon>Tracheophyta</taxon>
        <taxon>Spermatophyta</taxon>
        <taxon>Magnoliopsida</taxon>
        <taxon>Proteales</taxon>
        <taxon>Nelumbonaceae</taxon>
        <taxon>Nelumbo</taxon>
    </lineage>
</organism>
<evidence type="ECO:0000313" key="3">
    <source>
        <dbReference type="Proteomes" id="UP000607653"/>
    </source>
</evidence>
<evidence type="ECO:0000256" key="1">
    <source>
        <dbReference type="SAM" id="MobiDB-lite"/>
    </source>
</evidence>
<dbReference type="AlphaFoldDB" id="A0A822XW27"/>
<comment type="caution">
    <text evidence="2">The sequence shown here is derived from an EMBL/GenBank/DDBJ whole genome shotgun (WGS) entry which is preliminary data.</text>
</comment>
<protein>
    <submittedName>
        <fullName evidence="2">Uncharacterized protein</fullName>
    </submittedName>
</protein>
<evidence type="ECO:0000313" key="2">
    <source>
        <dbReference type="EMBL" id="DAD23206.1"/>
    </source>
</evidence>